<gene>
    <name evidence="1" type="ORF">MONBRDRAFT_36787</name>
</gene>
<sequence length="264" mass="28795">MMMMRMAAAASRATAAGQTAVRSAAMVGSFARMSTMPQMTLAMAESFAEEHQRFLSNPNMVYSQQLNAIKTQMASQPTNEKWQAAVQVYLGCQVNCMINYGFRPDEQGLQNFTEQFQRLRQSQGAGSSLSAAVRETWHTLLQEAFDVDTAQLPSFTVEQARDITRAIGQKLQSDACHQAIDRAVADLSSSATDQDRQRALLGVITPIQMEVASSFGLEGEQGYVKMQALLMVHSDDSTVQYNTMAATMPLFTRAGINVGGAPTA</sequence>
<dbReference type="EMBL" id="CH991549">
    <property type="protein sequence ID" value="EDQ89734.1"/>
    <property type="molecule type" value="Genomic_DNA"/>
</dbReference>
<dbReference type="RefSeq" id="XP_001745156.1">
    <property type="nucleotide sequence ID" value="XM_001745104.1"/>
</dbReference>
<evidence type="ECO:0000313" key="2">
    <source>
        <dbReference type="Proteomes" id="UP000001357"/>
    </source>
</evidence>
<reference evidence="1 2" key="1">
    <citation type="journal article" date="2008" name="Nature">
        <title>The genome of the choanoflagellate Monosiga brevicollis and the origin of metazoans.</title>
        <authorList>
            <consortium name="JGI Sequencing"/>
            <person name="King N."/>
            <person name="Westbrook M.J."/>
            <person name="Young S.L."/>
            <person name="Kuo A."/>
            <person name="Abedin M."/>
            <person name="Chapman J."/>
            <person name="Fairclough S."/>
            <person name="Hellsten U."/>
            <person name="Isogai Y."/>
            <person name="Letunic I."/>
            <person name="Marr M."/>
            <person name="Pincus D."/>
            <person name="Putnam N."/>
            <person name="Rokas A."/>
            <person name="Wright K.J."/>
            <person name="Zuzow R."/>
            <person name="Dirks W."/>
            <person name="Good M."/>
            <person name="Goodstein D."/>
            <person name="Lemons D."/>
            <person name="Li W."/>
            <person name="Lyons J.B."/>
            <person name="Morris A."/>
            <person name="Nichols S."/>
            <person name="Richter D.J."/>
            <person name="Salamov A."/>
            <person name="Bork P."/>
            <person name="Lim W.A."/>
            <person name="Manning G."/>
            <person name="Miller W.T."/>
            <person name="McGinnis W."/>
            <person name="Shapiro H."/>
            <person name="Tjian R."/>
            <person name="Grigoriev I.V."/>
            <person name="Rokhsar D."/>
        </authorList>
    </citation>
    <scope>NUCLEOTIDE SEQUENCE [LARGE SCALE GENOMIC DNA]</scope>
    <source>
        <strain evidence="2">MX1 / ATCC 50154</strain>
    </source>
</reference>
<dbReference type="eggNOG" id="ENOG502SCX8">
    <property type="taxonomic scope" value="Eukaryota"/>
</dbReference>
<dbReference type="InParanoid" id="A9UXR6"/>
<name>A9UXR6_MONBE</name>
<dbReference type="AlphaFoldDB" id="A9UXR6"/>
<accession>A9UXR6</accession>
<keyword evidence="2" id="KW-1185">Reference proteome</keyword>
<dbReference type="Proteomes" id="UP000001357">
    <property type="component" value="Unassembled WGS sequence"/>
</dbReference>
<protein>
    <submittedName>
        <fullName evidence="1">Uncharacterized protein</fullName>
    </submittedName>
</protein>
<dbReference type="GeneID" id="5890520"/>
<dbReference type="KEGG" id="mbr:MONBRDRAFT_36787"/>
<organism evidence="1 2">
    <name type="scientific">Monosiga brevicollis</name>
    <name type="common">Choanoflagellate</name>
    <dbReference type="NCBI Taxonomy" id="81824"/>
    <lineage>
        <taxon>Eukaryota</taxon>
        <taxon>Choanoflagellata</taxon>
        <taxon>Craspedida</taxon>
        <taxon>Salpingoecidae</taxon>
        <taxon>Monosiga</taxon>
    </lineage>
</organism>
<evidence type="ECO:0000313" key="1">
    <source>
        <dbReference type="EMBL" id="EDQ89734.1"/>
    </source>
</evidence>
<proteinExistence type="predicted"/>